<proteinExistence type="predicted"/>
<evidence type="ECO:0000313" key="3">
    <source>
        <dbReference type="EMBL" id="KAG5613667.1"/>
    </source>
</evidence>
<dbReference type="SUPFAM" id="SSF57889">
    <property type="entry name" value="Cysteine-rich domain"/>
    <property type="match status" value="2"/>
</dbReference>
<dbReference type="EMBL" id="JACXVP010000004">
    <property type="protein sequence ID" value="KAG5613667.1"/>
    <property type="molecule type" value="Genomic_DNA"/>
</dbReference>
<dbReference type="PANTHER" id="PTHR47841:SF3">
    <property type="entry name" value="OS09G0492800 PROTEIN"/>
    <property type="match status" value="1"/>
</dbReference>
<feature type="domain" description="DC1" evidence="2">
    <location>
        <begin position="215"/>
        <end position="271"/>
    </location>
</feature>
<name>A0A9J5ZNG9_SOLCO</name>
<accession>A0A9J5ZNG9</accession>
<dbReference type="OrthoDB" id="1909414at2759"/>
<protein>
    <recommendedName>
        <fullName evidence="2">DC1 domain-containing protein</fullName>
    </recommendedName>
</protein>
<evidence type="ECO:0000256" key="1">
    <source>
        <dbReference type="ARBA" id="ARBA00022737"/>
    </source>
</evidence>
<dbReference type="InterPro" id="IPR046349">
    <property type="entry name" value="C1-like_sf"/>
</dbReference>
<dbReference type="PANTHER" id="PTHR47841">
    <property type="entry name" value="DIACYLGLYCEROL KINASE THETA-LIKE-RELATED"/>
    <property type="match status" value="1"/>
</dbReference>
<evidence type="ECO:0000259" key="2">
    <source>
        <dbReference type="Pfam" id="PF03107"/>
    </source>
</evidence>
<dbReference type="InterPro" id="IPR004146">
    <property type="entry name" value="DC1"/>
</dbReference>
<evidence type="ECO:0000313" key="4">
    <source>
        <dbReference type="Proteomes" id="UP000824120"/>
    </source>
</evidence>
<keyword evidence="1" id="KW-0677">Repeat</keyword>
<dbReference type="AlphaFoldDB" id="A0A9J5ZNG9"/>
<keyword evidence="4" id="KW-1185">Reference proteome</keyword>
<dbReference type="Proteomes" id="UP000824120">
    <property type="component" value="Chromosome 4"/>
</dbReference>
<reference evidence="3 4" key="1">
    <citation type="submission" date="2020-09" db="EMBL/GenBank/DDBJ databases">
        <title>De no assembly of potato wild relative species, Solanum commersonii.</title>
        <authorList>
            <person name="Cho K."/>
        </authorList>
    </citation>
    <scope>NUCLEOTIDE SEQUENCE [LARGE SCALE GENOMIC DNA]</scope>
    <source>
        <strain evidence="3">LZ3.2</strain>
        <tissue evidence="3">Leaf</tissue>
    </source>
</reference>
<dbReference type="Pfam" id="PF03107">
    <property type="entry name" value="C1_2"/>
    <property type="match status" value="1"/>
</dbReference>
<gene>
    <name evidence="3" type="ORF">H5410_024948</name>
</gene>
<sequence length="339" mass="36879">MMNSTSIKPLRRSGTPIVAMKRLNNTSSFPLAQAPLSAVSALSSAAKTKGGNQPSPTPNYIEFPTSPQPPDDHTGYHANHNGTIVHHTHSKHSLAEITLSELFTCSGCKEFGTGRRYACQNCDFQLHHFCALSPPSLKAHPFHGQHQLVFHAKPKQEFSHVLFLNKSVKAGIAWPRCDVCCKSTKGFTFRCRVNSCNFQMHPCCAMLSTEIKFPNHPHLLKVLPPGNTLLGGAGGGNDQPGMVCSECKKKRSSGRVYSCTVCDYHLHALCAKSMINGLQEYGIKPPEKPNMLGTAARLASQVVIEFIGGLIEGLGEGIGEVLVQNIGRGRRSTNKRRIA</sequence>
<comment type="caution">
    <text evidence="3">The sequence shown here is derived from an EMBL/GenBank/DDBJ whole genome shotgun (WGS) entry which is preliminary data.</text>
</comment>
<organism evidence="3 4">
    <name type="scientific">Solanum commersonii</name>
    <name type="common">Commerson's wild potato</name>
    <name type="synonym">Commerson's nightshade</name>
    <dbReference type="NCBI Taxonomy" id="4109"/>
    <lineage>
        <taxon>Eukaryota</taxon>
        <taxon>Viridiplantae</taxon>
        <taxon>Streptophyta</taxon>
        <taxon>Embryophyta</taxon>
        <taxon>Tracheophyta</taxon>
        <taxon>Spermatophyta</taxon>
        <taxon>Magnoliopsida</taxon>
        <taxon>eudicotyledons</taxon>
        <taxon>Gunneridae</taxon>
        <taxon>Pentapetalae</taxon>
        <taxon>asterids</taxon>
        <taxon>lamiids</taxon>
        <taxon>Solanales</taxon>
        <taxon>Solanaceae</taxon>
        <taxon>Solanoideae</taxon>
        <taxon>Solaneae</taxon>
        <taxon>Solanum</taxon>
    </lineage>
</organism>